<keyword evidence="4" id="KW-1185">Reference proteome</keyword>
<comment type="similarity">
    <text evidence="1">Belongs to the PITHD1 family.</text>
</comment>
<dbReference type="PANTHER" id="PTHR12175">
    <property type="entry name" value="AD039 HT014 THIOREDOXIN FAMILY TRP26"/>
    <property type="match status" value="1"/>
</dbReference>
<dbReference type="InterPro" id="IPR037047">
    <property type="entry name" value="PITH_dom_sf"/>
</dbReference>
<dbReference type="InParanoid" id="A0A067MCE7"/>
<dbReference type="EMBL" id="KL198051">
    <property type="protein sequence ID" value="KDQ12340.1"/>
    <property type="molecule type" value="Genomic_DNA"/>
</dbReference>
<dbReference type="HOGENOM" id="CLU_072377_1_0_1"/>
<dbReference type="FunCoup" id="A0A067MCE7">
    <property type="interactions" value="663"/>
</dbReference>
<feature type="domain" description="PITH" evidence="2">
    <location>
        <begin position="13"/>
        <end position="189"/>
    </location>
</feature>
<accession>A0A067MCE7</accession>
<gene>
    <name evidence="3" type="ORF">BOTBODRAFT_34634</name>
</gene>
<evidence type="ECO:0000313" key="3">
    <source>
        <dbReference type="EMBL" id="KDQ12340.1"/>
    </source>
</evidence>
<dbReference type="Proteomes" id="UP000027195">
    <property type="component" value="Unassembled WGS sequence"/>
</dbReference>
<dbReference type="OrthoDB" id="10263751at2759"/>
<dbReference type="AlphaFoldDB" id="A0A067MCE7"/>
<dbReference type="GO" id="GO:0005737">
    <property type="term" value="C:cytoplasm"/>
    <property type="evidence" value="ECO:0007669"/>
    <property type="project" value="UniProtKB-ARBA"/>
</dbReference>
<dbReference type="PROSITE" id="PS51532">
    <property type="entry name" value="PITH"/>
    <property type="match status" value="1"/>
</dbReference>
<name>A0A067MCE7_BOTB1</name>
<evidence type="ECO:0000313" key="4">
    <source>
        <dbReference type="Proteomes" id="UP000027195"/>
    </source>
</evidence>
<dbReference type="InterPro" id="IPR045099">
    <property type="entry name" value="PITH1-like"/>
</dbReference>
<protein>
    <recommendedName>
        <fullName evidence="2">PITH domain-containing protein</fullName>
    </recommendedName>
</protein>
<dbReference type="Pfam" id="PF06201">
    <property type="entry name" value="PITH"/>
    <property type="match status" value="1"/>
</dbReference>
<dbReference type="InterPro" id="IPR008979">
    <property type="entry name" value="Galactose-bd-like_sf"/>
</dbReference>
<reference evidence="4" key="1">
    <citation type="journal article" date="2014" name="Proc. Natl. Acad. Sci. U.S.A.">
        <title>Extensive sampling of basidiomycete genomes demonstrates inadequacy of the white-rot/brown-rot paradigm for wood decay fungi.</title>
        <authorList>
            <person name="Riley R."/>
            <person name="Salamov A.A."/>
            <person name="Brown D.W."/>
            <person name="Nagy L.G."/>
            <person name="Floudas D."/>
            <person name="Held B.W."/>
            <person name="Levasseur A."/>
            <person name="Lombard V."/>
            <person name="Morin E."/>
            <person name="Otillar R."/>
            <person name="Lindquist E.A."/>
            <person name="Sun H."/>
            <person name="LaButti K.M."/>
            <person name="Schmutz J."/>
            <person name="Jabbour D."/>
            <person name="Luo H."/>
            <person name="Baker S.E."/>
            <person name="Pisabarro A.G."/>
            <person name="Walton J.D."/>
            <person name="Blanchette R.A."/>
            <person name="Henrissat B."/>
            <person name="Martin F."/>
            <person name="Cullen D."/>
            <person name="Hibbett D.S."/>
            <person name="Grigoriev I.V."/>
        </authorList>
    </citation>
    <scope>NUCLEOTIDE SEQUENCE [LARGE SCALE GENOMIC DNA]</scope>
    <source>
        <strain evidence="4">FD-172 SS1</strain>
    </source>
</reference>
<dbReference type="STRING" id="930990.A0A067MCE7"/>
<dbReference type="PANTHER" id="PTHR12175:SF5">
    <property type="entry name" value="OS03G0795500 PROTEIN"/>
    <property type="match status" value="1"/>
</dbReference>
<evidence type="ECO:0000259" key="2">
    <source>
        <dbReference type="PROSITE" id="PS51532"/>
    </source>
</evidence>
<sequence length="189" mass="20588">MSISKLAAQAAPSKVVGKDGDVSLLEYLDSSQVHCLNESKDHSIQPIFQTKSKNTSDAYLLSDVDEQLLLNLTFNQTVRIRSIVLQSSSAAQAPKLIKLFINKPSLGFEDVEDASEPEATQVLDLAEGVVAQGTPIPLRYVRFQGVNSLHIFVASNQGGEEETRIDAIDIIGLPVETTNMSGFRKAEEE</sequence>
<proteinExistence type="inferred from homology"/>
<dbReference type="InterPro" id="IPR010400">
    <property type="entry name" value="PITH_dom"/>
</dbReference>
<evidence type="ECO:0000256" key="1">
    <source>
        <dbReference type="ARBA" id="ARBA00025788"/>
    </source>
</evidence>
<dbReference type="Gene3D" id="2.60.120.470">
    <property type="entry name" value="PITH domain"/>
    <property type="match status" value="1"/>
</dbReference>
<dbReference type="SUPFAM" id="SSF49785">
    <property type="entry name" value="Galactose-binding domain-like"/>
    <property type="match status" value="1"/>
</dbReference>
<organism evidence="3 4">
    <name type="scientific">Botryobasidium botryosum (strain FD-172 SS1)</name>
    <dbReference type="NCBI Taxonomy" id="930990"/>
    <lineage>
        <taxon>Eukaryota</taxon>
        <taxon>Fungi</taxon>
        <taxon>Dikarya</taxon>
        <taxon>Basidiomycota</taxon>
        <taxon>Agaricomycotina</taxon>
        <taxon>Agaricomycetes</taxon>
        <taxon>Cantharellales</taxon>
        <taxon>Botryobasidiaceae</taxon>
        <taxon>Botryobasidium</taxon>
    </lineage>
</organism>